<protein>
    <submittedName>
        <fullName evidence="2">Uncharacterized protein</fullName>
    </submittedName>
</protein>
<dbReference type="AlphaFoldDB" id="A0A2N0RP87"/>
<keyword evidence="1" id="KW-0732">Signal</keyword>
<dbReference type="Proteomes" id="UP000232688">
    <property type="component" value="Unassembled WGS sequence"/>
</dbReference>
<comment type="caution">
    <text evidence="2">The sequence shown here is derived from an EMBL/GenBank/DDBJ whole genome shotgun (WGS) entry which is preliminary data.</text>
</comment>
<reference evidence="2 3" key="1">
    <citation type="submission" date="2017-10" db="EMBL/GenBank/DDBJ databases">
        <title>Extensive intraspecific genome diversity in a model arbuscular mycorrhizal fungus.</title>
        <authorList>
            <person name="Chen E.C.H."/>
            <person name="Morin E."/>
            <person name="Baudet D."/>
            <person name="Noel J."/>
            <person name="Ndikumana S."/>
            <person name="Charron P."/>
            <person name="St-Onge C."/>
            <person name="Giorgi J."/>
            <person name="Grigoriev I.V."/>
            <person name="Roux C."/>
            <person name="Martin F.M."/>
            <person name="Corradi N."/>
        </authorList>
    </citation>
    <scope>NUCLEOTIDE SEQUENCE [LARGE SCALE GENOMIC DNA]</scope>
    <source>
        <strain evidence="2 3">A1</strain>
    </source>
</reference>
<reference evidence="2 3" key="2">
    <citation type="submission" date="2017-10" db="EMBL/GenBank/DDBJ databases">
        <title>Genome analyses suggest a sexual origin of heterokaryosis in a supposedly ancient asexual fungus.</title>
        <authorList>
            <person name="Corradi N."/>
            <person name="Sedzielewska K."/>
            <person name="Noel J."/>
            <person name="Charron P."/>
            <person name="Farinelli L."/>
            <person name="Marton T."/>
            <person name="Kruger M."/>
            <person name="Pelin A."/>
            <person name="Brachmann A."/>
            <person name="Corradi N."/>
        </authorList>
    </citation>
    <scope>NUCLEOTIDE SEQUENCE [LARGE SCALE GENOMIC DNA]</scope>
    <source>
        <strain evidence="2 3">A1</strain>
    </source>
</reference>
<name>A0A2N0RP87_9GLOM</name>
<evidence type="ECO:0000313" key="2">
    <source>
        <dbReference type="EMBL" id="PKC65109.1"/>
    </source>
</evidence>
<gene>
    <name evidence="2" type="ORF">RhiirA1_395534</name>
</gene>
<sequence length="120" mass="13588">MGTLLGFLIEILCLKFFMNISGVTSKANLQGDPKSVHPNNSMHHPLFCRICANFKGCAMRRSESKHQKSDEINKKIKLPENNDYSTTELELDIDIDIDIQSNNNDYITEEINFDIDIPAG</sequence>
<evidence type="ECO:0000313" key="3">
    <source>
        <dbReference type="Proteomes" id="UP000232688"/>
    </source>
</evidence>
<dbReference type="EMBL" id="LLXH01000571">
    <property type="protein sequence ID" value="PKC65109.1"/>
    <property type="molecule type" value="Genomic_DNA"/>
</dbReference>
<accession>A0A2N0RP87</accession>
<feature type="chain" id="PRO_5014735188" evidence="1">
    <location>
        <begin position="26"/>
        <end position="120"/>
    </location>
</feature>
<feature type="signal peptide" evidence="1">
    <location>
        <begin position="1"/>
        <end position="25"/>
    </location>
</feature>
<dbReference type="VEuPathDB" id="FungiDB:RhiirA1_395534"/>
<evidence type="ECO:0000256" key="1">
    <source>
        <dbReference type="SAM" id="SignalP"/>
    </source>
</evidence>
<proteinExistence type="predicted"/>
<organism evidence="2 3">
    <name type="scientific">Rhizophagus irregularis</name>
    <dbReference type="NCBI Taxonomy" id="588596"/>
    <lineage>
        <taxon>Eukaryota</taxon>
        <taxon>Fungi</taxon>
        <taxon>Fungi incertae sedis</taxon>
        <taxon>Mucoromycota</taxon>
        <taxon>Glomeromycotina</taxon>
        <taxon>Glomeromycetes</taxon>
        <taxon>Glomerales</taxon>
        <taxon>Glomeraceae</taxon>
        <taxon>Rhizophagus</taxon>
    </lineage>
</organism>